<dbReference type="Pfam" id="PF23579">
    <property type="entry name" value="ARM_TBCD"/>
    <property type="match status" value="1"/>
</dbReference>
<dbReference type="InterPro" id="IPR011989">
    <property type="entry name" value="ARM-like"/>
</dbReference>
<dbReference type="InterPro" id="IPR058033">
    <property type="entry name" value="ARM_TBCD_2nd"/>
</dbReference>
<evidence type="ECO:0000259" key="3">
    <source>
        <dbReference type="Pfam" id="PF25767"/>
    </source>
</evidence>
<dbReference type="Pfam" id="PF12612">
    <property type="entry name" value="TFCD_C"/>
    <property type="match status" value="1"/>
</dbReference>
<feature type="domain" description="Tubulin-folding cofactor D C-terminal" evidence="2">
    <location>
        <begin position="855"/>
        <end position="1049"/>
    </location>
</feature>
<dbReference type="SUPFAM" id="SSF48371">
    <property type="entry name" value="ARM repeat"/>
    <property type="match status" value="1"/>
</dbReference>
<dbReference type="STRING" id="97359.A0A550C6U8"/>
<organism evidence="4 5">
    <name type="scientific">Schizophyllum amplum</name>
    <dbReference type="NCBI Taxonomy" id="97359"/>
    <lineage>
        <taxon>Eukaryota</taxon>
        <taxon>Fungi</taxon>
        <taxon>Dikarya</taxon>
        <taxon>Basidiomycota</taxon>
        <taxon>Agaricomycotina</taxon>
        <taxon>Agaricomycetes</taxon>
        <taxon>Agaricomycetidae</taxon>
        <taxon>Agaricales</taxon>
        <taxon>Schizophyllaceae</taxon>
        <taxon>Schizophyllum</taxon>
    </lineage>
</organism>
<protein>
    <submittedName>
        <fullName evidence="4">Armadillo-type protein</fullName>
    </submittedName>
</protein>
<dbReference type="EMBL" id="VDMD01000021">
    <property type="protein sequence ID" value="TRM60520.1"/>
    <property type="molecule type" value="Genomic_DNA"/>
</dbReference>
<dbReference type="OrthoDB" id="1735853at2759"/>
<dbReference type="GO" id="GO:0048487">
    <property type="term" value="F:beta-tubulin binding"/>
    <property type="evidence" value="ECO:0007669"/>
    <property type="project" value="InterPro"/>
</dbReference>
<proteinExistence type="predicted"/>
<dbReference type="GO" id="GO:0007021">
    <property type="term" value="P:tubulin complex assembly"/>
    <property type="evidence" value="ECO:0007669"/>
    <property type="project" value="InterPro"/>
</dbReference>
<dbReference type="Proteomes" id="UP000320762">
    <property type="component" value="Unassembled WGS sequence"/>
</dbReference>
<dbReference type="GO" id="GO:0005096">
    <property type="term" value="F:GTPase activator activity"/>
    <property type="evidence" value="ECO:0007669"/>
    <property type="project" value="InterPro"/>
</dbReference>
<reference evidence="4 5" key="1">
    <citation type="journal article" date="2019" name="New Phytol.">
        <title>Comparative genomics reveals unique wood-decay strategies and fruiting body development in the Schizophyllaceae.</title>
        <authorList>
            <person name="Almasi E."/>
            <person name="Sahu N."/>
            <person name="Krizsan K."/>
            <person name="Balint B."/>
            <person name="Kovacs G.M."/>
            <person name="Kiss B."/>
            <person name="Cseklye J."/>
            <person name="Drula E."/>
            <person name="Henrissat B."/>
            <person name="Nagy I."/>
            <person name="Chovatia M."/>
            <person name="Adam C."/>
            <person name="LaButti K."/>
            <person name="Lipzen A."/>
            <person name="Riley R."/>
            <person name="Grigoriev I.V."/>
            <person name="Nagy L.G."/>
        </authorList>
    </citation>
    <scope>NUCLEOTIDE SEQUENCE [LARGE SCALE GENOMIC DNA]</scope>
    <source>
        <strain evidence="4 5">NL-1724</strain>
    </source>
</reference>
<sequence length="1144" mass="125946">MAEEDSKVFANFGRYDELSALQATLLALDPNAEPTSEEELKEIILHRKLTLILDEYQEQSYLADPFLSDLVSPVVDAIREHARNTEAKSTHRIMRLAALVYAYVKFRGYKTITRFFPHEVPDLAIAMDYMTRDGSPTHDAAQWALRYVVLLWLSLICMIPFDLAQFDEDNQIGRTSSALEALGKQHLGRAGLEREGAAVLLARLYMRRDMLQRFSIFLDWSMHAVQNPDDVFTSLGALNVICEVVKSGPEEPLRKAAPQLLALADAAPLTSNMVLRKYRTKLVARVALRLLPPRSHRKGTQLGAQAQAATDDGLLAEPDIDVPEEVETALEQLFASLQDKDTVVRWSAAKGVARIAERLPRDFAEQILETVLGHFSIHSVASASLYDVPTVAEGTWHGACLTCAEMARRGLVSAEKLPELIGWLDKALYFDLRKGAHSVGSNVRDAAAYVLWALARAHDAALLAPHALALARSLVTVAVYDREISIRRAASAAFQEYVGRTGLFPHGIDVLSKTDFYAVSVRKNAFLVAAPETAVHPEYRVFLFNHVLDVTLRHWDASMRQLGSESLRLLCLLDLDVLGPQAVEKSSKLLQGIDTTDIHGGLLALAEVAGAYRQRLDGPDLEVRLHDIFSRLALVKTTTLTSPRNELVTAEACRLMAATLTLSEVQANDKGAVPHWRKVVEDGLRHRSTTVQEEAASAFAALSGLVDCTDTVKRLIKELRSGSLSARPSVGRMLGVLRYDLHGNALPKAVECLLECVDAKSPAKFHVEARKTCYEAIPRLLNTVVGHMPEHLTPKDVGALIRALLRGLEDYTMDERGDVGSWIRIVSIQGLAAVASMFLGRSELLPSYMPAETFHEAIAGILKQGVERLDNVRDEAGVCARSLLELEPPAGDYAIEGGEMMRTLFLQGELVPWSDGSVLFPKAARLLCVARYRKQVLSGIILSVGSRSESITRPMGEALAGYAATLPVSSTEDEQAYSLPDLLQDVLDHGQANFTSNLVFVPVLQTFNVLVGSEKLQDALSTKGECTVKLSAVRSVATKNISRLKNVQRIQESMKIVVNLLALTFIADPQEYMSCVEALQSFLSHDFPHVRTATAEYMCQVLPGVDLQGREEAVEEILLETEWTLPDKVMLQEATGRAISVLKG</sequence>
<dbReference type="PANTHER" id="PTHR12658">
    <property type="entry name" value="BETA-TUBULIN COFACTOR D"/>
    <property type="match status" value="1"/>
</dbReference>
<dbReference type="Pfam" id="PF25767">
    <property type="entry name" value="ARM_TBCD_2nd"/>
    <property type="match status" value="1"/>
</dbReference>
<dbReference type="AlphaFoldDB" id="A0A550C6U8"/>
<dbReference type="Gene3D" id="1.25.10.10">
    <property type="entry name" value="Leucine-rich Repeat Variant"/>
    <property type="match status" value="2"/>
</dbReference>
<dbReference type="InterPro" id="IPR022577">
    <property type="entry name" value="TBCD_C"/>
</dbReference>
<evidence type="ECO:0000313" key="4">
    <source>
        <dbReference type="EMBL" id="TRM60520.1"/>
    </source>
</evidence>
<keyword evidence="5" id="KW-1185">Reference proteome</keyword>
<dbReference type="GO" id="GO:0000226">
    <property type="term" value="P:microtubule cytoskeleton organization"/>
    <property type="evidence" value="ECO:0007669"/>
    <property type="project" value="TreeGrafter"/>
</dbReference>
<dbReference type="GO" id="GO:0007023">
    <property type="term" value="P:post-chaperonin tubulin folding pathway"/>
    <property type="evidence" value="ECO:0007669"/>
    <property type="project" value="InterPro"/>
</dbReference>
<gene>
    <name evidence="4" type="ORF">BD626DRAFT_504253</name>
</gene>
<feature type="domain" description="Tubulin-folding cofactor D ARM repeats" evidence="3">
    <location>
        <begin position="311"/>
        <end position="508"/>
    </location>
</feature>
<keyword evidence="1" id="KW-0143">Chaperone</keyword>
<name>A0A550C6U8_9AGAR</name>
<dbReference type="InterPro" id="IPR033162">
    <property type="entry name" value="TBCD"/>
</dbReference>
<comment type="caution">
    <text evidence="4">The sequence shown here is derived from an EMBL/GenBank/DDBJ whole genome shotgun (WGS) entry which is preliminary data.</text>
</comment>
<dbReference type="PANTHER" id="PTHR12658:SF0">
    <property type="entry name" value="TUBULIN-SPECIFIC CHAPERONE D"/>
    <property type="match status" value="1"/>
</dbReference>
<evidence type="ECO:0000259" key="2">
    <source>
        <dbReference type="Pfam" id="PF12612"/>
    </source>
</evidence>
<dbReference type="InterPro" id="IPR016024">
    <property type="entry name" value="ARM-type_fold"/>
</dbReference>
<evidence type="ECO:0000313" key="5">
    <source>
        <dbReference type="Proteomes" id="UP000320762"/>
    </source>
</evidence>
<evidence type="ECO:0000256" key="1">
    <source>
        <dbReference type="ARBA" id="ARBA00023186"/>
    </source>
</evidence>
<accession>A0A550C6U8</accession>